<dbReference type="InterPro" id="IPR049750">
    <property type="entry name" value="SGM_5486-like-assoc"/>
</dbReference>
<sequence length="40" mass="4064">MPVLEPNPPNGQKKLLQLMGVIAGIVVLVAVVASVAARIG</sequence>
<organism evidence="2 3">
    <name type="scientific">Kitasatospora paranensis</name>
    <dbReference type="NCBI Taxonomy" id="258053"/>
    <lineage>
        <taxon>Bacteria</taxon>
        <taxon>Bacillati</taxon>
        <taxon>Actinomycetota</taxon>
        <taxon>Actinomycetes</taxon>
        <taxon>Kitasatosporales</taxon>
        <taxon>Streptomycetaceae</taxon>
        <taxon>Kitasatospora</taxon>
    </lineage>
</organism>
<name>A0ABW2G3V3_9ACTN</name>
<dbReference type="RefSeq" id="WP_345707825.1">
    <property type="nucleotide sequence ID" value="NZ_BAABKV010000001.1"/>
</dbReference>
<gene>
    <name evidence="2" type="ORF">ACFQMG_31790</name>
</gene>
<keyword evidence="1" id="KW-1133">Transmembrane helix</keyword>
<evidence type="ECO:0000313" key="3">
    <source>
        <dbReference type="Proteomes" id="UP001596435"/>
    </source>
</evidence>
<accession>A0ABW2G3V3</accession>
<protein>
    <submittedName>
        <fullName evidence="2">SGM_5486 family transporter-associated protein</fullName>
    </submittedName>
</protein>
<feature type="transmembrane region" description="Helical" evidence="1">
    <location>
        <begin position="15"/>
        <end position="37"/>
    </location>
</feature>
<keyword evidence="1" id="KW-0472">Membrane</keyword>
<keyword evidence="1" id="KW-0812">Transmembrane</keyword>
<keyword evidence="3" id="KW-1185">Reference proteome</keyword>
<proteinExistence type="predicted"/>
<dbReference type="Proteomes" id="UP001596435">
    <property type="component" value="Unassembled WGS sequence"/>
</dbReference>
<evidence type="ECO:0000313" key="2">
    <source>
        <dbReference type="EMBL" id="MFC7184141.1"/>
    </source>
</evidence>
<reference evidence="3" key="1">
    <citation type="journal article" date="2019" name="Int. J. Syst. Evol. Microbiol.">
        <title>The Global Catalogue of Microorganisms (GCM) 10K type strain sequencing project: providing services to taxonomists for standard genome sequencing and annotation.</title>
        <authorList>
            <consortium name="The Broad Institute Genomics Platform"/>
            <consortium name="The Broad Institute Genome Sequencing Center for Infectious Disease"/>
            <person name="Wu L."/>
            <person name="Ma J."/>
        </authorList>
    </citation>
    <scope>NUCLEOTIDE SEQUENCE [LARGE SCALE GENOMIC DNA]</scope>
    <source>
        <strain evidence="3">CGMCC 1.12859</strain>
    </source>
</reference>
<dbReference type="EMBL" id="JBHTAJ010000090">
    <property type="protein sequence ID" value="MFC7184141.1"/>
    <property type="molecule type" value="Genomic_DNA"/>
</dbReference>
<comment type="caution">
    <text evidence="2">The sequence shown here is derived from an EMBL/GenBank/DDBJ whole genome shotgun (WGS) entry which is preliminary data.</text>
</comment>
<evidence type="ECO:0000256" key="1">
    <source>
        <dbReference type="SAM" id="Phobius"/>
    </source>
</evidence>
<dbReference type="NCBIfam" id="NF040912">
    <property type="entry name" value="SGM_5486_fam"/>
    <property type="match status" value="1"/>
</dbReference>